<dbReference type="AlphaFoldDB" id="A0AAV4SFW3"/>
<comment type="caution">
    <text evidence="1">The sequence shown here is derived from an EMBL/GenBank/DDBJ whole genome shotgun (WGS) entry which is preliminary data.</text>
</comment>
<name>A0AAV4SFW3_CAEEX</name>
<reference evidence="1 2" key="1">
    <citation type="submission" date="2021-06" db="EMBL/GenBank/DDBJ databases">
        <title>Caerostris extrusa draft genome.</title>
        <authorList>
            <person name="Kono N."/>
            <person name="Arakawa K."/>
        </authorList>
    </citation>
    <scope>NUCLEOTIDE SEQUENCE [LARGE SCALE GENOMIC DNA]</scope>
</reference>
<evidence type="ECO:0000313" key="1">
    <source>
        <dbReference type="EMBL" id="GIY31884.1"/>
    </source>
</evidence>
<organism evidence="1 2">
    <name type="scientific">Caerostris extrusa</name>
    <name type="common">Bark spider</name>
    <name type="synonym">Caerostris bankana</name>
    <dbReference type="NCBI Taxonomy" id="172846"/>
    <lineage>
        <taxon>Eukaryota</taxon>
        <taxon>Metazoa</taxon>
        <taxon>Ecdysozoa</taxon>
        <taxon>Arthropoda</taxon>
        <taxon>Chelicerata</taxon>
        <taxon>Arachnida</taxon>
        <taxon>Araneae</taxon>
        <taxon>Araneomorphae</taxon>
        <taxon>Entelegynae</taxon>
        <taxon>Araneoidea</taxon>
        <taxon>Araneidae</taxon>
        <taxon>Caerostris</taxon>
    </lineage>
</organism>
<keyword evidence="2" id="KW-1185">Reference proteome</keyword>
<gene>
    <name evidence="1" type="ORF">CEXT_631171</name>
</gene>
<accession>A0AAV4SFW3</accession>
<evidence type="ECO:0000313" key="2">
    <source>
        <dbReference type="Proteomes" id="UP001054945"/>
    </source>
</evidence>
<dbReference type="Proteomes" id="UP001054945">
    <property type="component" value="Unassembled WGS sequence"/>
</dbReference>
<proteinExistence type="predicted"/>
<dbReference type="EMBL" id="BPLR01009430">
    <property type="protein sequence ID" value="GIY31884.1"/>
    <property type="molecule type" value="Genomic_DNA"/>
</dbReference>
<sequence>MSALQATAPYPDIPDDNKVKVCENSSPSDLHGKIVEIKEERYLYKEITRNVWKGKDVDLTGCTEWIKMKRREIYTQNT</sequence>
<protein>
    <submittedName>
        <fullName evidence="1">Uncharacterized protein</fullName>
    </submittedName>
</protein>